<dbReference type="AlphaFoldDB" id="A0A9Q1KQG7"/>
<protein>
    <submittedName>
        <fullName evidence="6">Uncharacterized protein</fullName>
    </submittedName>
</protein>
<organism evidence="6 7">
    <name type="scientific">Carnegiea gigantea</name>
    <dbReference type="NCBI Taxonomy" id="171969"/>
    <lineage>
        <taxon>Eukaryota</taxon>
        <taxon>Viridiplantae</taxon>
        <taxon>Streptophyta</taxon>
        <taxon>Embryophyta</taxon>
        <taxon>Tracheophyta</taxon>
        <taxon>Spermatophyta</taxon>
        <taxon>Magnoliopsida</taxon>
        <taxon>eudicotyledons</taxon>
        <taxon>Gunneridae</taxon>
        <taxon>Pentapetalae</taxon>
        <taxon>Caryophyllales</taxon>
        <taxon>Cactineae</taxon>
        <taxon>Cactaceae</taxon>
        <taxon>Cactoideae</taxon>
        <taxon>Echinocereeae</taxon>
        <taxon>Carnegiea</taxon>
    </lineage>
</organism>
<comment type="cofactor">
    <cofactor evidence="1">
        <name>heme</name>
        <dbReference type="ChEBI" id="CHEBI:30413"/>
    </cofactor>
</comment>
<dbReference type="PANTHER" id="PTHR24296">
    <property type="entry name" value="CYTOCHROME P450"/>
    <property type="match status" value="1"/>
</dbReference>
<dbReference type="OrthoDB" id="1470350at2759"/>
<comment type="caution">
    <text evidence="6">The sequence shown here is derived from an EMBL/GenBank/DDBJ whole genome shotgun (WGS) entry which is preliminary data.</text>
</comment>
<dbReference type="InterPro" id="IPR001128">
    <property type="entry name" value="Cyt_P450"/>
</dbReference>
<evidence type="ECO:0000256" key="1">
    <source>
        <dbReference type="ARBA" id="ARBA00001971"/>
    </source>
</evidence>
<evidence type="ECO:0000256" key="5">
    <source>
        <dbReference type="ARBA" id="ARBA00023004"/>
    </source>
</evidence>
<dbReference type="Gene3D" id="1.10.630.10">
    <property type="entry name" value="Cytochrome P450"/>
    <property type="match status" value="2"/>
</dbReference>
<accession>A0A9Q1KQG7</accession>
<reference evidence="6" key="1">
    <citation type="submission" date="2022-04" db="EMBL/GenBank/DDBJ databases">
        <title>Carnegiea gigantea Genome sequencing and assembly v2.</title>
        <authorList>
            <person name="Copetti D."/>
            <person name="Sanderson M.J."/>
            <person name="Burquez A."/>
            <person name="Wojciechowski M.F."/>
        </authorList>
    </citation>
    <scope>NUCLEOTIDE SEQUENCE</scope>
    <source>
        <strain evidence="6">SGP5-SGP5p</strain>
        <tissue evidence="6">Aerial part</tissue>
    </source>
</reference>
<sequence>MEKGSLTFIMKGPRFTNMKLLITTDPANAQHILTKNFGNYPKGSNFKDIFEILGDGIFNEKIETGLIPILDHVSKQGLEIELQDSFGRFIFDTISTVILEYDPRTLCFDLPNFSISKALHDGEEAIFYHHVVPACVWKFQKWLGKFKEVGDKLIYLHATICEALKLYPPVPFNAKVPIEPDKLPSGHKVDSSTQSIFSMYAMERMKSLWGEDCYEFKPERWILEIGKIRHALTQVLGL</sequence>
<dbReference type="EMBL" id="JAKOGI010000043">
    <property type="protein sequence ID" value="KAJ8446991.1"/>
    <property type="molecule type" value="Genomic_DNA"/>
</dbReference>
<dbReference type="GO" id="GO:0004497">
    <property type="term" value="F:monooxygenase activity"/>
    <property type="evidence" value="ECO:0007669"/>
    <property type="project" value="InterPro"/>
</dbReference>
<keyword evidence="4" id="KW-0560">Oxidoreductase</keyword>
<evidence type="ECO:0000256" key="3">
    <source>
        <dbReference type="ARBA" id="ARBA00022723"/>
    </source>
</evidence>
<dbReference type="SUPFAM" id="SSF48264">
    <property type="entry name" value="Cytochrome P450"/>
    <property type="match status" value="1"/>
</dbReference>
<dbReference type="Pfam" id="PF00067">
    <property type="entry name" value="p450"/>
    <property type="match status" value="1"/>
</dbReference>
<evidence type="ECO:0000313" key="7">
    <source>
        <dbReference type="Proteomes" id="UP001153076"/>
    </source>
</evidence>
<comment type="similarity">
    <text evidence="2">Belongs to the cytochrome P450 family.</text>
</comment>
<keyword evidence="5" id="KW-0408">Iron</keyword>
<dbReference type="GO" id="GO:0016705">
    <property type="term" value="F:oxidoreductase activity, acting on paired donors, with incorporation or reduction of molecular oxygen"/>
    <property type="evidence" value="ECO:0007669"/>
    <property type="project" value="InterPro"/>
</dbReference>
<gene>
    <name evidence="6" type="ORF">Cgig2_033560</name>
</gene>
<dbReference type="GO" id="GO:0020037">
    <property type="term" value="F:heme binding"/>
    <property type="evidence" value="ECO:0007669"/>
    <property type="project" value="InterPro"/>
</dbReference>
<keyword evidence="3" id="KW-0479">Metal-binding</keyword>
<evidence type="ECO:0000256" key="2">
    <source>
        <dbReference type="ARBA" id="ARBA00010617"/>
    </source>
</evidence>
<evidence type="ECO:0000256" key="4">
    <source>
        <dbReference type="ARBA" id="ARBA00023002"/>
    </source>
</evidence>
<keyword evidence="7" id="KW-1185">Reference proteome</keyword>
<proteinExistence type="inferred from homology"/>
<dbReference type="InterPro" id="IPR036396">
    <property type="entry name" value="Cyt_P450_sf"/>
</dbReference>
<dbReference type="Proteomes" id="UP001153076">
    <property type="component" value="Unassembled WGS sequence"/>
</dbReference>
<dbReference type="GO" id="GO:0005506">
    <property type="term" value="F:iron ion binding"/>
    <property type="evidence" value="ECO:0007669"/>
    <property type="project" value="InterPro"/>
</dbReference>
<evidence type="ECO:0000313" key="6">
    <source>
        <dbReference type="EMBL" id="KAJ8446991.1"/>
    </source>
</evidence>
<name>A0A9Q1KQG7_9CARY</name>